<feature type="compositionally biased region" description="Basic residues" evidence="1">
    <location>
        <begin position="791"/>
        <end position="801"/>
    </location>
</feature>
<dbReference type="SMART" id="SM00271">
    <property type="entry name" value="DnaJ"/>
    <property type="match status" value="1"/>
</dbReference>
<protein>
    <recommendedName>
        <fullName evidence="2">J domain-containing protein</fullName>
    </recommendedName>
</protein>
<dbReference type="PANTHER" id="PTHR24074">
    <property type="entry name" value="CO-CHAPERONE PROTEIN DJLA"/>
    <property type="match status" value="1"/>
</dbReference>
<dbReference type="InterPro" id="IPR018253">
    <property type="entry name" value="DnaJ_domain_CS"/>
</dbReference>
<dbReference type="AlphaFoldDB" id="A0AAQ3M1R4"/>
<keyword evidence="4" id="KW-1185">Reference proteome</keyword>
<dbReference type="PRINTS" id="PR00625">
    <property type="entry name" value="JDOMAIN"/>
</dbReference>
<dbReference type="Pfam" id="PF00226">
    <property type="entry name" value="DnaJ"/>
    <property type="match status" value="1"/>
</dbReference>
<feature type="compositionally biased region" description="Polar residues" evidence="1">
    <location>
        <begin position="124"/>
        <end position="137"/>
    </location>
</feature>
<reference evidence="3 4" key="1">
    <citation type="submission" date="2023-11" db="EMBL/GenBank/DDBJ databases">
        <title>An acidophilic fungus is an integral part of prey digestion in a carnivorous sundew plant.</title>
        <authorList>
            <person name="Tsai I.J."/>
        </authorList>
    </citation>
    <scope>NUCLEOTIDE SEQUENCE [LARGE SCALE GENOMIC DNA]</scope>
    <source>
        <strain evidence="3">169a</strain>
    </source>
</reference>
<evidence type="ECO:0000313" key="3">
    <source>
        <dbReference type="EMBL" id="WPG99973.1"/>
    </source>
</evidence>
<dbReference type="SUPFAM" id="SSF46565">
    <property type="entry name" value="Chaperone J-domain"/>
    <property type="match status" value="1"/>
</dbReference>
<feature type="compositionally biased region" description="Basic and acidic residues" evidence="1">
    <location>
        <begin position="67"/>
        <end position="77"/>
    </location>
</feature>
<feature type="compositionally biased region" description="Polar residues" evidence="1">
    <location>
        <begin position="239"/>
        <end position="258"/>
    </location>
</feature>
<dbReference type="CDD" id="cd06257">
    <property type="entry name" value="DnaJ"/>
    <property type="match status" value="1"/>
</dbReference>
<feature type="compositionally biased region" description="Polar residues" evidence="1">
    <location>
        <begin position="864"/>
        <end position="891"/>
    </location>
</feature>
<feature type="compositionally biased region" description="Basic and acidic residues" evidence="1">
    <location>
        <begin position="328"/>
        <end position="347"/>
    </location>
</feature>
<feature type="compositionally biased region" description="Polar residues" evidence="1">
    <location>
        <begin position="745"/>
        <end position="758"/>
    </location>
</feature>
<feature type="region of interest" description="Disordered" evidence="1">
    <location>
        <begin position="168"/>
        <end position="486"/>
    </location>
</feature>
<dbReference type="InterPro" id="IPR001623">
    <property type="entry name" value="DnaJ_domain"/>
</dbReference>
<feature type="compositionally biased region" description="Basic and acidic residues" evidence="1">
    <location>
        <begin position="420"/>
        <end position="430"/>
    </location>
</feature>
<accession>A0AAQ3M1R4</accession>
<feature type="region of interest" description="Disordered" evidence="1">
    <location>
        <begin position="59"/>
        <end position="152"/>
    </location>
</feature>
<feature type="compositionally biased region" description="Pro residues" evidence="1">
    <location>
        <begin position="440"/>
        <end position="453"/>
    </location>
</feature>
<feature type="compositionally biased region" description="Polar residues" evidence="1">
    <location>
        <begin position="707"/>
        <end position="735"/>
    </location>
</feature>
<gene>
    <name evidence="3" type="ORF">R9X50_00279700</name>
</gene>
<organism evidence="3 4">
    <name type="scientific">Acrodontium crateriforme</name>
    <dbReference type="NCBI Taxonomy" id="150365"/>
    <lineage>
        <taxon>Eukaryota</taxon>
        <taxon>Fungi</taxon>
        <taxon>Dikarya</taxon>
        <taxon>Ascomycota</taxon>
        <taxon>Pezizomycotina</taxon>
        <taxon>Dothideomycetes</taxon>
        <taxon>Dothideomycetidae</taxon>
        <taxon>Mycosphaerellales</taxon>
        <taxon>Teratosphaeriaceae</taxon>
        <taxon>Acrodontium</taxon>
    </lineage>
</organism>
<feature type="domain" description="J" evidence="2">
    <location>
        <begin position="9"/>
        <end position="75"/>
    </location>
</feature>
<dbReference type="InterPro" id="IPR050817">
    <property type="entry name" value="DjlA_DnaK_co-chaperone"/>
</dbReference>
<dbReference type="EMBL" id="CP138583">
    <property type="protein sequence ID" value="WPG99973.1"/>
    <property type="molecule type" value="Genomic_DNA"/>
</dbReference>
<dbReference type="PROSITE" id="PS50076">
    <property type="entry name" value="DNAJ_2"/>
    <property type="match status" value="1"/>
</dbReference>
<sequence length="1072" mass="117878">MVKADVKHNYYADLGLPPTCTIDDIKKQYRKLALQYHPDRNAGKEEEYVPKFQAIQTAHEILGDPSTKQKYDADRRKGTLHSGQSFRANQPAPGNPYSANSAYPPPPRRTQPGKWQRPQPFATPASNPGSQPQSSADRFSFPRNAPTARKDPAQERANIFHAWQNMNTAQQRQQQFRPNASAGPQTSPTNSRPPPPSRADTHSRMPTEDEIRAGMNHRKAPSGFDPECAEPKQSAWAAFQQTNNAKSGVNRSKTTNTKTPRKQGFDPNVPGSDERPAGTGAYVHSMHRNKSADFGRSYPPPPPGPPPRSPLSPVSPASQRPTVGDPLRPFKDRAAEDAPYSEGDRLRTPYRTFSGEKTSFTSDGLRRSASNRDTTKLNPNGSPGRARSTSPSRNKTKQNIPRKPFVEYSSSDEQSSDDPDTTHTSEEFEAKSAPNAKPDNAPPNRPKKYPTPPSRKLNGSPSPYIPPSAQSDGEQSKSKSNMYDSPNLFSHITQQQFSSFDAAEWQRSMFGTTSTCGAGSKSSIPAWAVPSSVRPGGIKKSSTLARSTLPSRSPLRPRTALRCSPSPKSCLLANVDGHRFYTSPQDGDAYRNFESELERGYGRVTEELDRTVFFKLVQLIRTGKSSGNFVIDRMIRSTLALYPNVGVPFLQSDTDPKFFNNSFTFPVPPDMFTPNAKSRSEETINTTFSPEGWDGKFTGSGDYFDNAGSTNKATSPNGRSGVRSNNPYEPNGNQTMPPPPPPADASQSSSAYQNSTEETMYDQEHWEKTFKNSSWAWPPPPPNPPAGNKVSRGKTPSKKASKSSNKGAKHAQVTDDHDEDYEAQAPVTGDDAMDIDPTPLTQAAGKEARYYPTPNPALYKESQKQQTQAQGRKASNATPNDQRVTNDTGLATSLDDLANVEPIGRRPVSGNNGSGLKSFAADLGSNLPFQSQAASTLQNHPLEPIKLQMPPVPKAPEPPVKLSRQSWHSYTTTFGAYVQAFHVCNTRMLEHFSARERNAQMRMAGGMGWLEAAGDTSTHGGFDSYLRALKEDEQAREMWNMVSERHVDACRTFHTMRDRVKSLVTAGSLAEQ</sequence>
<feature type="region of interest" description="Disordered" evidence="1">
    <location>
        <begin position="673"/>
        <end position="912"/>
    </location>
</feature>
<dbReference type="Proteomes" id="UP001303373">
    <property type="component" value="Chromosome 4"/>
</dbReference>
<name>A0AAQ3M1R4_9PEZI</name>
<evidence type="ECO:0000256" key="1">
    <source>
        <dbReference type="SAM" id="MobiDB-lite"/>
    </source>
</evidence>
<feature type="compositionally biased region" description="Polar residues" evidence="1">
    <location>
        <begin position="468"/>
        <end position="486"/>
    </location>
</feature>
<feature type="compositionally biased region" description="Polar residues" evidence="1">
    <location>
        <begin position="376"/>
        <end position="399"/>
    </location>
</feature>
<dbReference type="Gene3D" id="1.10.287.110">
    <property type="entry name" value="DnaJ domain"/>
    <property type="match status" value="1"/>
</dbReference>
<dbReference type="InterPro" id="IPR036869">
    <property type="entry name" value="J_dom_sf"/>
</dbReference>
<evidence type="ECO:0000259" key="2">
    <source>
        <dbReference type="PROSITE" id="PS50076"/>
    </source>
</evidence>
<proteinExistence type="predicted"/>
<feature type="compositionally biased region" description="Basic and acidic residues" evidence="1">
    <location>
        <begin position="199"/>
        <end position="212"/>
    </location>
</feature>
<dbReference type="PROSITE" id="PS00636">
    <property type="entry name" value="DNAJ_1"/>
    <property type="match status" value="1"/>
</dbReference>
<evidence type="ECO:0000313" key="4">
    <source>
        <dbReference type="Proteomes" id="UP001303373"/>
    </source>
</evidence>
<feature type="compositionally biased region" description="Pro residues" evidence="1">
    <location>
        <begin position="298"/>
        <end position="310"/>
    </location>
</feature>